<feature type="transmembrane region" description="Helical" evidence="7">
    <location>
        <begin position="359"/>
        <end position="384"/>
    </location>
</feature>
<evidence type="ECO:0000256" key="1">
    <source>
        <dbReference type="ARBA" id="ARBA00004141"/>
    </source>
</evidence>
<comment type="subcellular location">
    <subcellularLocation>
        <location evidence="1">Membrane</location>
        <topology evidence="1">Multi-pass membrane protein</topology>
    </subcellularLocation>
</comment>
<protein>
    <submittedName>
        <fullName evidence="9">Glycosyltransferase family 2 protein</fullName>
    </submittedName>
</protein>
<dbReference type="GO" id="GO:0016020">
    <property type="term" value="C:membrane"/>
    <property type="evidence" value="ECO:0007669"/>
    <property type="project" value="UniProtKB-SubCell"/>
</dbReference>
<dbReference type="Pfam" id="PF13632">
    <property type="entry name" value="Glyco_trans_2_3"/>
    <property type="match status" value="1"/>
</dbReference>
<feature type="transmembrane region" description="Helical" evidence="7">
    <location>
        <begin position="420"/>
        <end position="437"/>
    </location>
</feature>
<keyword evidence="2" id="KW-0328">Glycosyltransferase</keyword>
<evidence type="ECO:0000259" key="8">
    <source>
        <dbReference type="Pfam" id="PF13632"/>
    </source>
</evidence>
<dbReference type="Gene3D" id="3.90.550.10">
    <property type="entry name" value="Spore Coat Polysaccharide Biosynthesis Protein SpsA, Chain A"/>
    <property type="match status" value="1"/>
</dbReference>
<dbReference type="PANTHER" id="PTHR43867:SF2">
    <property type="entry name" value="CELLULOSE SYNTHASE CATALYTIC SUBUNIT A [UDP-FORMING]"/>
    <property type="match status" value="1"/>
</dbReference>
<dbReference type="GO" id="GO:0016757">
    <property type="term" value="F:glycosyltransferase activity"/>
    <property type="evidence" value="ECO:0007669"/>
    <property type="project" value="UniProtKB-KW"/>
</dbReference>
<dbReference type="AlphaFoldDB" id="A0A7J2U1V2"/>
<evidence type="ECO:0000256" key="4">
    <source>
        <dbReference type="ARBA" id="ARBA00022692"/>
    </source>
</evidence>
<dbReference type="EMBL" id="DSEU01000008">
    <property type="protein sequence ID" value="HEM66277.1"/>
    <property type="molecule type" value="Genomic_DNA"/>
</dbReference>
<keyword evidence="4 7" id="KW-0812">Transmembrane</keyword>
<evidence type="ECO:0000256" key="3">
    <source>
        <dbReference type="ARBA" id="ARBA00022679"/>
    </source>
</evidence>
<name>A0A7J2U1V2_9CREN</name>
<keyword evidence="3 9" id="KW-0808">Transferase</keyword>
<comment type="caution">
    <text evidence="9">The sequence shown here is derived from an EMBL/GenBank/DDBJ whole genome shotgun (WGS) entry which is preliminary data.</text>
</comment>
<keyword evidence="5 7" id="KW-1133">Transmembrane helix</keyword>
<accession>A0A7J2U1V2</accession>
<dbReference type="SUPFAM" id="SSF53448">
    <property type="entry name" value="Nucleotide-diphospho-sugar transferases"/>
    <property type="match status" value="1"/>
</dbReference>
<evidence type="ECO:0000256" key="6">
    <source>
        <dbReference type="ARBA" id="ARBA00023136"/>
    </source>
</evidence>
<gene>
    <name evidence="9" type="ORF">ENO26_01700</name>
</gene>
<evidence type="ECO:0000256" key="2">
    <source>
        <dbReference type="ARBA" id="ARBA00022676"/>
    </source>
</evidence>
<reference evidence="9" key="1">
    <citation type="journal article" date="2020" name="mSystems">
        <title>Genome- and Community-Level Interaction Insights into Carbon Utilization and Element Cycling Functions of Hydrothermarchaeota in Hydrothermal Sediment.</title>
        <authorList>
            <person name="Zhou Z."/>
            <person name="Liu Y."/>
            <person name="Xu W."/>
            <person name="Pan J."/>
            <person name="Luo Z.H."/>
            <person name="Li M."/>
        </authorList>
    </citation>
    <scope>NUCLEOTIDE SEQUENCE [LARGE SCALE GENOMIC DNA]</scope>
    <source>
        <strain evidence="9">SpSt-125</strain>
    </source>
</reference>
<organism evidence="9">
    <name type="scientific">Ignisphaera aggregans</name>
    <dbReference type="NCBI Taxonomy" id="334771"/>
    <lineage>
        <taxon>Archaea</taxon>
        <taxon>Thermoproteota</taxon>
        <taxon>Thermoprotei</taxon>
        <taxon>Desulfurococcales</taxon>
        <taxon>Desulfurococcaceae</taxon>
        <taxon>Ignisphaera</taxon>
    </lineage>
</organism>
<feature type="transmembrane region" description="Helical" evidence="7">
    <location>
        <begin position="396"/>
        <end position="414"/>
    </location>
</feature>
<keyword evidence="6 7" id="KW-0472">Membrane</keyword>
<evidence type="ECO:0000256" key="7">
    <source>
        <dbReference type="SAM" id="Phobius"/>
    </source>
</evidence>
<sequence length="439" mass="48875">MISIVSLALVALSMLIVSLYHAMLVYGKGISTHSVYRSNEGLLSLITPIKNEPVDVVERYGRHFAMYVNTFAIECIVVADYTDDTLFNGVLKVFPFNDSVFLVRRFNGVGGRNGAINDGARFSSGDTILLLDVDAYPSEEVLREVAMCSSVCVAKWSVCEPGYTRISRTIAFMTDYGSWLYYKLKSLKGLFIYPLGSGTAIRRRLFEEIGGFRLDVIQDDMWLGTQLMRRRVKPHLVGEMCVGAPQTLSAFLTQQRRWAYGTTDVMKRFGRDILNASVEPVLKFEALFYLLQPLIASTTGLGFILAIPASFSESQHMGLLELVLLSLLGISLALEFLCIKKFAREARGYDPPYVYGRSSAISTLLTIEVLPYVVAAIMGIRIPYKITPKSREKARELSPLIIMLLFTASLTASIIRNNSITLILSAMPLTAALYTLLRL</sequence>
<proteinExistence type="predicted"/>
<feature type="transmembrane region" description="Helical" evidence="7">
    <location>
        <begin position="319"/>
        <end position="339"/>
    </location>
</feature>
<dbReference type="InterPro" id="IPR029044">
    <property type="entry name" value="Nucleotide-diphossugar_trans"/>
</dbReference>
<dbReference type="InterPro" id="IPR001173">
    <property type="entry name" value="Glyco_trans_2-like"/>
</dbReference>
<dbReference type="InterPro" id="IPR050321">
    <property type="entry name" value="Glycosyltr_2/OpgH_subfam"/>
</dbReference>
<evidence type="ECO:0000256" key="5">
    <source>
        <dbReference type="ARBA" id="ARBA00022989"/>
    </source>
</evidence>
<feature type="transmembrane region" description="Helical" evidence="7">
    <location>
        <begin position="286"/>
        <end position="307"/>
    </location>
</feature>
<dbReference type="PANTHER" id="PTHR43867">
    <property type="entry name" value="CELLULOSE SYNTHASE CATALYTIC SUBUNIT A [UDP-FORMING]"/>
    <property type="match status" value="1"/>
</dbReference>
<evidence type="ECO:0000313" key="9">
    <source>
        <dbReference type="EMBL" id="HEM66277.1"/>
    </source>
</evidence>
<feature type="domain" description="Glycosyltransferase 2-like" evidence="8">
    <location>
        <begin position="128"/>
        <end position="323"/>
    </location>
</feature>